<dbReference type="Proteomes" id="UP000189670">
    <property type="component" value="Unassembled WGS sequence"/>
</dbReference>
<protein>
    <submittedName>
        <fullName evidence="1">Uncharacterized protein</fullName>
    </submittedName>
</protein>
<evidence type="ECO:0000313" key="1">
    <source>
        <dbReference type="EMBL" id="ETR72941.1"/>
    </source>
</evidence>
<sequence>MSQLWSCIMKVYLAAYFTTMGGYYEKYCDSTKGVEKRHLSDVYLLSSYHELCNNSYDEKVIRGDKHIFDSGAFSAMVGTIQNVDWDKYVEGYINFINKYKIKLFFELDIDSLVGLERVEKIRKKIEKDTNIQSIPVWHKARGKDKWREICDSHDYCAIGGIVTREIKPSEYNIIIGWCLKEADKRNCKVHGLGFTRSVLFNRFPFYSVDSSTWTNGGRYANLYKFDRANGLILYEVIKKKGYRVNKRKYLDVYNFHQWIDFQRYAEKYY</sequence>
<name>A0A1V1PDJ4_9BACT</name>
<accession>A0A1V1PDJ4</accession>
<dbReference type="EMBL" id="ATBP01000099">
    <property type="protein sequence ID" value="ETR72941.1"/>
    <property type="molecule type" value="Genomic_DNA"/>
</dbReference>
<organism evidence="1 2">
    <name type="scientific">Candidatus Magnetoglobus multicellularis str. Araruama</name>
    <dbReference type="NCBI Taxonomy" id="890399"/>
    <lineage>
        <taxon>Bacteria</taxon>
        <taxon>Pseudomonadati</taxon>
        <taxon>Thermodesulfobacteriota</taxon>
        <taxon>Desulfobacteria</taxon>
        <taxon>Desulfobacterales</taxon>
        <taxon>Desulfobacteraceae</taxon>
        <taxon>Candidatus Magnetoglobus</taxon>
    </lineage>
</organism>
<gene>
    <name evidence="1" type="ORF">OMM_01327</name>
</gene>
<evidence type="ECO:0000313" key="2">
    <source>
        <dbReference type="Proteomes" id="UP000189670"/>
    </source>
</evidence>
<reference evidence="2" key="1">
    <citation type="submission" date="2012-11" db="EMBL/GenBank/DDBJ databases">
        <authorList>
            <person name="Lucero-Rivera Y.E."/>
            <person name="Tovar-Ramirez D."/>
        </authorList>
    </citation>
    <scope>NUCLEOTIDE SEQUENCE [LARGE SCALE GENOMIC DNA]</scope>
    <source>
        <strain evidence="2">Araruama</strain>
    </source>
</reference>
<proteinExistence type="predicted"/>
<dbReference type="AlphaFoldDB" id="A0A1V1PDJ4"/>
<comment type="caution">
    <text evidence="1">The sequence shown here is derived from an EMBL/GenBank/DDBJ whole genome shotgun (WGS) entry which is preliminary data.</text>
</comment>